<keyword evidence="1" id="KW-0812">Transmembrane</keyword>
<name>A0A133U647_9EURY</name>
<organism evidence="2 3">
    <name type="scientific">candidate division MSBL1 archaeon SCGC-AAA259D14</name>
    <dbReference type="NCBI Taxonomy" id="1698261"/>
    <lineage>
        <taxon>Archaea</taxon>
        <taxon>Methanobacteriati</taxon>
        <taxon>Methanobacteriota</taxon>
        <taxon>candidate division MSBL1</taxon>
    </lineage>
</organism>
<sequence>MKGGKKNIKRRYWVGEKVKPVRVVAITVLILTLLSPVATGQHPEKDFSISWRRIGLKRVDNFGFIVTENFSAFSKRGNAENIVFMADRNVENLTVNRDLEKTREGFFYKFRLEEPVPENQSLVLQVKYYSSDLSFSRPVYYSCENVVVSLKNFEDVEIESSVPVGRKFSIQFGDNVSIRVKNEEGQSETPPTPDIDIEWVLLIALSLFLLLLIVSYFKGWGMFGSTPTDRAPTRRGVLERLEEDFENGKIPEKAYENILERLREEKDE</sequence>
<keyword evidence="1" id="KW-1133">Transmembrane helix</keyword>
<dbReference type="AlphaFoldDB" id="A0A133U647"/>
<keyword evidence="1" id="KW-0472">Membrane</keyword>
<evidence type="ECO:0000313" key="2">
    <source>
        <dbReference type="EMBL" id="KXA89616.1"/>
    </source>
</evidence>
<accession>A0A133U647</accession>
<keyword evidence="3" id="KW-1185">Reference proteome</keyword>
<evidence type="ECO:0000313" key="3">
    <source>
        <dbReference type="Proteomes" id="UP000070589"/>
    </source>
</evidence>
<gene>
    <name evidence="2" type="ORF">AKJ62_02705</name>
</gene>
<feature type="transmembrane region" description="Helical" evidence="1">
    <location>
        <begin position="199"/>
        <end position="217"/>
    </location>
</feature>
<proteinExistence type="predicted"/>
<reference evidence="2 3" key="1">
    <citation type="journal article" date="2016" name="Sci. Rep.">
        <title>Metabolic traits of an uncultured archaeal lineage -MSBL1- from brine pools of the Red Sea.</title>
        <authorList>
            <person name="Mwirichia R."/>
            <person name="Alam I."/>
            <person name="Rashid M."/>
            <person name="Vinu M."/>
            <person name="Ba-Alawi W."/>
            <person name="Anthony Kamau A."/>
            <person name="Kamanda Ngugi D."/>
            <person name="Goker M."/>
            <person name="Klenk H.P."/>
            <person name="Bajic V."/>
            <person name="Stingl U."/>
        </authorList>
    </citation>
    <scope>NUCLEOTIDE SEQUENCE [LARGE SCALE GENOMIC DNA]</scope>
    <source>
        <strain evidence="2">SCGC-AAA259D14</strain>
    </source>
</reference>
<dbReference type="Proteomes" id="UP000070589">
    <property type="component" value="Unassembled WGS sequence"/>
</dbReference>
<comment type="caution">
    <text evidence="2">The sequence shown here is derived from an EMBL/GenBank/DDBJ whole genome shotgun (WGS) entry which is preliminary data.</text>
</comment>
<dbReference type="EMBL" id="LHXL01000029">
    <property type="protein sequence ID" value="KXA89616.1"/>
    <property type="molecule type" value="Genomic_DNA"/>
</dbReference>
<protein>
    <submittedName>
        <fullName evidence="2">Uncharacterized protein</fullName>
    </submittedName>
</protein>
<evidence type="ECO:0000256" key="1">
    <source>
        <dbReference type="SAM" id="Phobius"/>
    </source>
</evidence>